<evidence type="ECO:0000313" key="6">
    <source>
        <dbReference type="EMBL" id="ARU92830.1"/>
    </source>
</evidence>
<keyword evidence="4" id="KW-0067">ATP-binding</keyword>
<evidence type="ECO:0000259" key="5">
    <source>
        <dbReference type="PROSITE" id="PS50893"/>
    </source>
</evidence>
<dbReference type="InterPro" id="IPR050093">
    <property type="entry name" value="ABC_SmlMolc_Importer"/>
</dbReference>
<sequence length="362" mass="39771">MMIDTENTESTTKNKKIKMHTQSLSKNYGSVTALHPTDINVYDGEILTLLGPSGSGKTTLLQIISGLTSPSSGELFINGEVKTHTPPHLRDIGVVFQNYALFPQMNVYENIAFPLQMRRLTASDIKKKVNNALEMVGLAAHGNRFPHEMSGGQQQRVALARSLVYQPSLLLMDESLSALDRKLRESIQLEIKKIHRDTGTTIIFVTHDQEEALALSDRVCLMNSGRVEQTDTPENIYENPESLFAADFIGISNRLDGIIESDGFLQTAEGKLPVPAGKSGISSGSHAALIIRPEYIRRIDSPGLLSGKVTDIIYAGPESRLIVTLNKGTVLTLRQPAGIPLPQPGEIINLHWEMSDSRLLTH</sequence>
<dbReference type="FunFam" id="3.40.50.300:FF:000133">
    <property type="entry name" value="Spermidine/putrescine import ATP-binding protein PotA"/>
    <property type="match status" value="1"/>
</dbReference>
<keyword evidence="8" id="KW-1185">Reference proteome</keyword>
<name>A0A1Y0L526_TATCI</name>
<dbReference type="KEGG" id="tci:A7K98_02895"/>
<evidence type="ECO:0000256" key="2">
    <source>
        <dbReference type="ARBA" id="ARBA00022448"/>
    </source>
</evidence>
<dbReference type="GO" id="GO:0022857">
    <property type="term" value="F:transmembrane transporter activity"/>
    <property type="evidence" value="ECO:0007669"/>
    <property type="project" value="InterPro"/>
</dbReference>
<organism evidence="6 9">
    <name type="scientific">Tatumella citrea</name>
    <name type="common">Pantoea citrea</name>
    <dbReference type="NCBI Taxonomy" id="53336"/>
    <lineage>
        <taxon>Bacteria</taxon>
        <taxon>Pseudomonadati</taxon>
        <taxon>Pseudomonadota</taxon>
        <taxon>Gammaproteobacteria</taxon>
        <taxon>Enterobacterales</taxon>
        <taxon>Erwiniaceae</taxon>
        <taxon>Tatumella</taxon>
    </lineage>
</organism>
<dbReference type="PANTHER" id="PTHR42781:SF4">
    <property type="entry name" value="SPERMIDINE_PUTRESCINE IMPORT ATP-BINDING PROTEIN POTA"/>
    <property type="match status" value="1"/>
</dbReference>
<gene>
    <name evidence="6" type="ORF">A7K98_02895</name>
    <name evidence="7" type="ORF">A7K99_02895</name>
</gene>
<proteinExistence type="inferred from homology"/>
<dbReference type="SMART" id="SM00382">
    <property type="entry name" value="AAA"/>
    <property type="match status" value="1"/>
</dbReference>
<dbReference type="RefSeq" id="WP_087487219.1">
    <property type="nucleotide sequence ID" value="NZ_CP015579.1"/>
</dbReference>
<dbReference type="Pfam" id="PF00005">
    <property type="entry name" value="ABC_tran"/>
    <property type="match status" value="1"/>
</dbReference>
<evidence type="ECO:0000313" key="9">
    <source>
        <dbReference type="Proteomes" id="UP000195814"/>
    </source>
</evidence>
<dbReference type="EMBL" id="CP015581">
    <property type="protein sequence ID" value="ARU96868.1"/>
    <property type="molecule type" value="Genomic_DNA"/>
</dbReference>
<dbReference type="Pfam" id="PF08402">
    <property type="entry name" value="TOBE_2"/>
    <property type="match status" value="1"/>
</dbReference>
<evidence type="ECO:0000313" key="8">
    <source>
        <dbReference type="Proteomes" id="UP000195729"/>
    </source>
</evidence>
<dbReference type="AlphaFoldDB" id="A0A1Y0L526"/>
<protein>
    <submittedName>
        <fullName evidence="6">ABC transporter</fullName>
    </submittedName>
</protein>
<evidence type="ECO:0000313" key="7">
    <source>
        <dbReference type="EMBL" id="ARU96868.1"/>
    </source>
</evidence>
<evidence type="ECO:0000256" key="4">
    <source>
        <dbReference type="ARBA" id="ARBA00022840"/>
    </source>
</evidence>
<reference evidence="8 9" key="1">
    <citation type="submission" date="2016-05" db="EMBL/GenBank/DDBJ databases">
        <title>Complete genome sequence of two 2,5-diketo-D-glunonic acid producing strain Tatumella citrea.</title>
        <authorList>
            <person name="Duan C."/>
            <person name="Yang J."/>
            <person name="Yang S."/>
        </authorList>
    </citation>
    <scope>NUCLEOTIDE SEQUENCE [LARGE SCALE GENOMIC DNA]</scope>
    <source>
        <strain evidence="7 8">ATCC 39140</strain>
        <strain evidence="6 9">DSM 13699</strain>
    </source>
</reference>
<keyword evidence="2" id="KW-0813">Transport</keyword>
<comment type="similarity">
    <text evidence="1">Belongs to the ABC transporter superfamily. Drug exporter-2 (TC 3.A.1.117) family.</text>
</comment>
<dbReference type="SUPFAM" id="SSF50331">
    <property type="entry name" value="MOP-like"/>
    <property type="match status" value="1"/>
</dbReference>
<feature type="domain" description="ABC transporter" evidence="5">
    <location>
        <begin position="19"/>
        <end position="249"/>
    </location>
</feature>
<dbReference type="PROSITE" id="PS50893">
    <property type="entry name" value="ABC_TRANSPORTER_2"/>
    <property type="match status" value="1"/>
</dbReference>
<dbReference type="Proteomes" id="UP000195814">
    <property type="component" value="Chromosome"/>
</dbReference>
<dbReference type="Proteomes" id="UP000195729">
    <property type="component" value="Chromosome"/>
</dbReference>
<dbReference type="InterPro" id="IPR013611">
    <property type="entry name" value="Transp-assoc_OB_typ2"/>
</dbReference>
<dbReference type="InterPro" id="IPR017871">
    <property type="entry name" value="ABC_transporter-like_CS"/>
</dbReference>
<evidence type="ECO:0000256" key="1">
    <source>
        <dbReference type="ARBA" id="ARBA00006526"/>
    </source>
</evidence>
<dbReference type="InterPro" id="IPR003439">
    <property type="entry name" value="ABC_transporter-like_ATP-bd"/>
</dbReference>
<dbReference type="GO" id="GO:0005524">
    <property type="term" value="F:ATP binding"/>
    <property type="evidence" value="ECO:0007669"/>
    <property type="project" value="UniProtKB-KW"/>
</dbReference>
<dbReference type="SUPFAM" id="SSF52540">
    <property type="entry name" value="P-loop containing nucleoside triphosphate hydrolases"/>
    <property type="match status" value="1"/>
</dbReference>
<dbReference type="PANTHER" id="PTHR42781">
    <property type="entry name" value="SPERMIDINE/PUTRESCINE IMPORT ATP-BINDING PROTEIN POTA"/>
    <property type="match status" value="1"/>
</dbReference>
<accession>A0A1Y0L526</accession>
<dbReference type="EMBL" id="CP015579">
    <property type="protein sequence ID" value="ARU92830.1"/>
    <property type="molecule type" value="Genomic_DNA"/>
</dbReference>
<dbReference type="InterPro" id="IPR008995">
    <property type="entry name" value="Mo/tungstate-bd_C_term_dom"/>
</dbReference>
<dbReference type="InterPro" id="IPR027417">
    <property type="entry name" value="P-loop_NTPase"/>
</dbReference>
<evidence type="ECO:0000256" key="3">
    <source>
        <dbReference type="ARBA" id="ARBA00022741"/>
    </source>
</evidence>
<dbReference type="GO" id="GO:0015847">
    <property type="term" value="P:putrescine transport"/>
    <property type="evidence" value="ECO:0007669"/>
    <property type="project" value="UniProtKB-ARBA"/>
</dbReference>
<dbReference type="Gene3D" id="3.40.50.300">
    <property type="entry name" value="P-loop containing nucleotide triphosphate hydrolases"/>
    <property type="match status" value="1"/>
</dbReference>
<keyword evidence="3" id="KW-0547">Nucleotide-binding</keyword>
<dbReference type="PROSITE" id="PS00211">
    <property type="entry name" value="ABC_TRANSPORTER_1"/>
    <property type="match status" value="1"/>
</dbReference>
<dbReference type="GO" id="GO:0016887">
    <property type="term" value="F:ATP hydrolysis activity"/>
    <property type="evidence" value="ECO:0007669"/>
    <property type="project" value="InterPro"/>
</dbReference>
<dbReference type="Gene3D" id="2.40.50.100">
    <property type="match status" value="1"/>
</dbReference>
<dbReference type="InterPro" id="IPR003593">
    <property type="entry name" value="AAA+_ATPase"/>
</dbReference>
<dbReference type="GO" id="GO:0043190">
    <property type="term" value="C:ATP-binding cassette (ABC) transporter complex"/>
    <property type="evidence" value="ECO:0007669"/>
    <property type="project" value="InterPro"/>
</dbReference>
<dbReference type="OrthoDB" id="9802264at2"/>